<dbReference type="FunFam" id="3.20.140.10:FF:000001">
    <property type="entry name" value="Nicotinate phosphoribosyltransferase"/>
    <property type="match status" value="1"/>
</dbReference>
<dbReference type="SUPFAM" id="SSF54675">
    <property type="entry name" value="Nicotinate/Quinolinate PRTase N-terminal domain-like"/>
    <property type="match status" value="1"/>
</dbReference>
<dbReference type="GeneID" id="57396642"/>
<dbReference type="NCBIfam" id="TIGR01514">
    <property type="entry name" value="NAPRTase"/>
    <property type="match status" value="1"/>
</dbReference>
<evidence type="ECO:0000313" key="14">
    <source>
        <dbReference type="Proteomes" id="UP000501237"/>
    </source>
</evidence>
<feature type="modified residue" description="Phosphohistidine; by autocatalysis" evidence="9">
    <location>
        <position position="224"/>
    </location>
</feature>
<comment type="PTM">
    <text evidence="9 10">Transiently phosphorylated on a His residue during the reaction cycle. Phosphorylation strongly increases the affinity for substrates and increases the rate of nicotinate D-ribonucleotide production. Dephosphorylation regenerates the low-affinity form of the enzyme, leading to product release.</text>
</comment>
<dbReference type="GO" id="GO:0016757">
    <property type="term" value="F:glycosyltransferase activity"/>
    <property type="evidence" value="ECO:0007669"/>
    <property type="project" value="UniProtKB-KW"/>
</dbReference>
<dbReference type="AlphaFoldDB" id="A0A679G9P9"/>
<dbReference type="PANTHER" id="PTHR11098:SF1">
    <property type="entry name" value="NICOTINATE PHOSPHORIBOSYLTRANSFERASE"/>
    <property type="match status" value="1"/>
</dbReference>
<accession>A0A679G9P9</accession>
<reference evidence="13 14" key="1">
    <citation type="journal article" date="2020" name="Microbiol. Resour. Announc.">
        <title>Complete genome sequence of Pseudomonas otitidis strain MrB4, isolated from Lake Biwa in Japan.</title>
        <authorList>
            <person name="Miyazaki K."/>
            <person name="Hase E."/>
            <person name="Maruya T."/>
        </authorList>
    </citation>
    <scope>NUCLEOTIDE SEQUENCE [LARGE SCALE GENOMIC DNA]</scope>
    <source>
        <strain evidence="13 14">MrB4</strain>
    </source>
</reference>
<comment type="pathway">
    <text evidence="1 9 10">Cofactor biosynthesis; NAD(+) biosynthesis; nicotinate D-ribonucleotide from nicotinate: step 1/1.</text>
</comment>
<keyword evidence="13" id="KW-0808">Transferase</keyword>
<evidence type="ECO:0000256" key="10">
    <source>
        <dbReference type="RuleBase" id="RU003838"/>
    </source>
</evidence>
<evidence type="ECO:0000256" key="1">
    <source>
        <dbReference type="ARBA" id="ARBA00004952"/>
    </source>
</evidence>
<evidence type="ECO:0000259" key="11">
    <source>
        <dbReference type="Pfam" id="PF04095"/>
    </source>
</evidence>
<evidence type="ECO:0000256" key="8">
    <source>
        <dbReference type="ARBA" id="ARBA00057850"/>
    </source>
</evidence>
<dbReference type="InterPro" id="IPR036068">
    <property type="entry name" value="Nicotinate_pribotase-like_C"/>
</dbReference>
<keyword evidence="4 9" id="KW-0597">Phosphoprotein</keyword>
<feature type="domain" description="Nicotinate/nicotinamide phosphoribosyltransferase" evidence="11">
    <location>
        <begin position="171"/>
        <end position="397"/>
    </location>
</feature>
<evidence type="ECO:0000256" key="7">
    <source>
        <dbReference type="ARBA" id="ARBA00048668"/>
    </source>
</evidence>
<dbReference type="SUPFAM" id="SSF51690">
    <property type="entry name" value="Nicotinate/Quinolinate PRTase C-terminal domain-like"/>
    <property type="match status" value="1"/>
</dbReference>
<dbReference type="Pfam" id="PF17767">
    <property type="entry name" value="NAPRTase_N"/>
    <property type="match status" value="1"/>
</dbReference>
<evidence type="ECO:0000256" key="5">
    <source>
        <dbReference type="ARBA" id="ARBA00022598"/>
    </source>
</evidence>
<dbReference type="InterPro" id="IPR007229">
    <property type="entry name" value="Nic_PRibTrfase-Fam"/>
</dbReference>
<gene>
    <name evidence="13" type="primary">pncB1</name>
    <name evidence="9" type="synonym">pncB</name>
    <name evidence="13" type="ORF">PtoMrB4_14280</name>
</gene>
<dbReference type="PANTHER" id="PTHR11098">
    <property type="entry name" value="NICOTINATE PHOSPHORIBOSYLTRANSFERASE"/>
    <property type="match status" value="1"/>
</dbReference>
<proteinExistence type="inferred from homology"/>
<dbReference type="HAMAP" id="MF_00570">
    <property type="entry name" value="NAPRTase"/>
    <property type="match status" value="1"/>
</dbReference>
<dbReference type="GO" id="GO:0034355">
    <property type="term" value="P:NAD+ biosynthetic process via the salvage pathway"/>
    <property type="evidence" value="ECO:0007669"/>
    <property type="project" value="TreeGrafter"/>
</dbReference>
<organism evidence="13 14">
    <name type="scientific">Metapseudomonas otitidis</name>
    <dbReference type="NCBI Taxonomy" id="319939"/>
    <lineage>
        <taxon>Bacteria</taxon>
        <taxon>Pseudomonadati</taxon>
        <taxon>Pseudomonadota</taxon>
        <taxon>Gammaproteobacteria</taxon>
        <taxon>Pseudomonadales</taxon>
        <taxon>Pseudomonadaceae</taxon>
        <taxon>Metapseudomonas</taxon>
    </lineage>
</organism>
<sequence>MAESVFSDRIVQNLLDTDFYKLTMMQAVLHNYPNAEVEWEFRCRNAEDLTPYLAEIRYQIERLAEISVTADQLAFLERIPFIKPDFIRFLSLFRFNMRYVQAGVEDGQLCIRLRGPWLHVILFEIPLLAIVSEVRNRYRYREVVIEQASERLYEKLDWLKREASPSELEGFQVADFGTRRRFSYRVQEEMVHILKRDFPGRFVGTSNVHLAREFGIKPIGTMAHEWLMAHQQLGPRLIDSQIAALDCWVREYRGLLGIALTDCITTDAFLRDFDLYFAKLFDGLRHDSGDPLEWAEKCIRHYEKLGIDPLSKTLVFSDGLDLPKALDLYRALHERIHVSFGIGTRLTCDIPGVEPMNIVIKMTACNGQPVAKLSDTPGKTQCRDENFVTYLKHVFRVDAR</sequence>
<dbReference type="EC" id="6.3.4.21" evidence="3 9"/>
<evidence type="ECO:0000313" key="13">
    <source>
        <dbReference type="EMBL" id="BCA27451.1"/>
    </source>
</evidence>
<dbReference type="GO" id="GO:0005829">
    <property type="term" value="C:cytosol"/>
    <property type="evidence" value="ECO:0007669"/>
    <property type="project" value="TreeGrafter"/>
</dbReference>
<evidence type="ECO:0000256" key="6">
    <source>
        <dbReference type="ARBA" id="ARBA00022642"/>
    </source>
</evidence>
<dbReference type="RefSeq" id="WP_172432889.1">
    <property type="nucleotide sequence ID" value="NZ_AP022642.1"/>
</dbReference>
<dbReference type="NCBIfam" id="NF003704">
    <property type="entry name" value="PRK05321.1"/>
    <property type="match status" value="1"/>
</dbReference>
<dbReference type="PIRSF" id="PIRSF000484">
    <property type="entry name" value="NAPRT"/>
    <property type="match status" value="1"/>
</dbReference>
<evidence type="ECO:0000256" key="3">
    <source>
        <dbReference type="ARBA" id="ARBA00013236"/>
    </source>
</evidence>
<keyword evidence="5 9" id="KW-0436">Ligase</keyword>
<dbReference type="Pfam" id="PF04095">
    <property type="entry name" value="NAPRTase"/>
    <property type="match status" value="1"/>
</dbReference>
<dbReference type="Proteomes" id="UP000501237">
    <property type="component" value="Chromosome"/>
</dbReference>
<comment type="similarity">
    <text evidence="2 9 10">Belongs to the NAPRTase family.</text>
</comment>
<dbReference type="InterPro" id="IPR006406">
    <property type="entry name" value="Nic_PRibTrfase"/>
</dbReference>
<dbReference type="InterPro" id="IPR041525">
    <property type="entry name" value="N/Namide_PRibTrfase"/>
</dbReference>
<comment type="catalytic activity">
    <reaction evidence="7 9 10">
        <text>5-phospho-alpha-D-ribose 1-diphosphate + nicotinate + ATP + H2O = nicotinate beta-D-ribonucleotide + ADP + phosphate + diphosphate</text>
        <dbReference type="Rhea" id="RHEA:36163"/>
        <dbReference type="ChEBI" id="CHEBI:15377"/>
        <dbReference type="ChEBI" id="CHEBI:30616"/>
        <dbReference type="ChEBI" id="CHEBI:32544"/>
        <dbReference type="ChEBI" id="CHEBI:33019"/>
        <dbReference type="ChEBI" id="CHEBI:43474"/>
        <dbReference type="ChEBI" id="CHEBI:57502"/>
        <dbReference type="ChEBI" id="CHEBI:58017"/>
        <dbReference type="ChEBI" id="CHEBI:456216"/>
        <dbReference type="EC" id="6.3.4.21"/>
    </reaction>
</comment>
<protein>
    <recommendedName>
        <fullName evidence="3 9">Nicotinate phosphoribosyltransferase</fullName>
        <shortName evidence="9">NAPRTase</shortName>
        <ecNumber evidence="3 9">6.3.4.21</ecNumber>
    </recommendedName>
</protein>
<dbReference type="CDD" id="cd01401">
    <property type="entry name" value="PncB_like"/>
    <property type="match status" value="1"/>
</dbReference>
<comment type="function">
    <text evidence="8 9 10">Catalyzes the synthesis of beta-nicotinate D-ribonucleotide from nicotinate and 5-phospho-D-ribose 1-phosphate at the expense of ATP.</text>
</comment>
<dbReference type="KEGG" id="poj:PtoMrB4_14280"/>
<dbReference type="UniPathway" id="UPA00253">
    <property type="reaction ID" value="UER00457"/>
</dbReference>
<evidence type="ECO:0000256" key="4">
    <source>
        <dbReference type="ARBA" id="ARBA00022553"/>
    </source>
</evidence>
<evidence type="ECO:0000256" key="9">
    <source>
        <dbReference type="HAMAP-Rule" id="MF_00570"/>
    </source>
</evidence>
<name>A0A679G9P9_9GAMM</name>
<dbReference type="EMBL" id="AP022642">
    <property type="protein sequence ID" value="BCA27451.1"/>
    <property type="molecule type" value="Genomic_DNA"/>
</dbReference>
<feature type="domain" description="Nicotinate phosphoribosyltransferase N-terminal" evidence="12">
    <location>
        <begin position="15"/>
        <end position="132"/>
    </location>
</feature>
<evidence type="ECO:0000259" key="12">
    <source>
        <dbReference type="Pfam" id="PF17767"/>
    </source>
</evidence>
<dbReference type="Gene3D" id="3.20.140.10">
    <property type="entry name" value="nicotinate phosphoribosyltransferase"/>
    <property type="match status" value="1"/>
</dbReference>
<keyword evidence="13" id="KW-0328">Glycosyltransferase</keyword>
<keyword evidence="6 9" id="KW-0662">Pyridine nucleotide biosynthesis</keyword>
<evidence type="ECO:0000256" key="2">
    <source>
        <dbReference type="ARBA" id="ARBA00010897"/>
    </source>
</evidence>
<dbReference type="GO" id="GO:0004516">
    <property type="term" value="F:nicotinate phosphoribosyltransferase activity"/>
    <property type="evidence" value="ECO:0007669"/>
    <property type="project" value="UniProtKB-UniRule"/>
</dbReference>
<dbReference type="InterPro" id="IPR040727">
    <property type="entry name" value="NAPRTase_N"/>
</dbReference>